<dbReference type="EMBL" id="UINC01065409">
    <property type="protein sequence ID" value="SVB95042.1"/>
    <property type="molecule type" value="Genomic_DNA"/>
</dbReference>
<proteinExistence type="predicted"/>
<accession>A0A382I6T6</accession>
<protein>
    <recommendedName>
        <fullName evidence="3">DUF4956 domain-containing protein</fullName>
    </recommendedName>
</protein>
<dbReference type="InterPro" id="IPR032531">
    <property type="entry name" value="DUF4956"/>
</dbReference>
<keyword evidence="1" id="KW-1133">Transmembrane helix</keyword>
<evidence type="ECO:0008006" key="3">
    <source>
        <dbReference type="Google" id="ProtNLM"/>
    </source>
</evidence>
<feature type="transmembrane region" description="Helical" evidence="1">
    <location>
        <begin position="88"/>
        <end position="104"/>
    </location>
</feature>
<name>A0A382I6T6_9ZZZZ</name>
<dbReference type="AlphaFoldDB" id="A0A382I6T6"/>
<feature type="transmembrane region" description="Helical" evidence="1">
    <location>
        <begin position="7"/>
        <end position="29"/>
    </location>
</feature>
<keyword evidence="1" id="KW-0812">Transmembrane</keyword>
<keyword evidence="1" id="KW-0472">Membrane</keyword>
<reference evidence="2" key="1">
    <citation type="submission" date="2018-05" db="EMBL/GenBank/DDBJ databases">
        <authorList>
            <person name="Lanie J.A."/>
            <person name="Ng W.-L."/>
            <person name="Kazmierczak K.M."/>
            <person name="Andrzejewski T.M."/>
            <person name="Davidsen T.M."/>
            <person name="Wayne K.J."/>
            <person name="Tettelin H."/>
            <person name="Glass J.I."/>
            <person name="Rusch D."/>
            <person name="Podicherti R."/>
            <person name="Tsui H.-C.T."/>
            <person name="Winkler M.E."/>
        </authorList>
    </citation>
    <scope>NUCLEOTIDE SEQUENCE</scope>
</reference>
<sequence length="195" mass="23388">MDLSSELMNLILRFGFNLFIAFIIIKLIYHREHRDNDFVFTYFMFNSLIFFFSFLLSNININLGFAFGLFAVFAIMRYRTDPIPIKEMTYLFIVITIGVINALSKTEVSYEALLFTNVAIVGLTYFLETYWQKNLLVRHMVVYEKLENIKPENHDKLLADLRERTGLDIQQFEIRRINFLRDTFRIRIYCREQNE</sequence>
<feature type="transmembrane region" description="Helical" evidence="1">
    <location>
        <begin position="110"/>
        <end position="131"/>
    </location>
</feature>
<evidence type="ECO:0000256" key="1">
    <source>
        <dbReference type="SAM" id="Phobius"/>
    </source>
</evidence>
<organism evidence="2">
    <name type="scientific">marine metagenome</name>
    <dbReference type="NCBI Taxonomy" id="408172"/>
    <lineage>
        <taxon>unclassified sequences</taxon>
        <taxon>metagenomes</taxon>
        <taxon>ecological metagenomes</taxon>
    </lineage>
</organism>
<gene>
    <name evidence="2" type="ORF">METZ01_LOCUS247896</name>
</gene>
<feature type="transmembrane region" description="Helical" evidence="1">
    <location>
        <begin position="49"/>
        <end position="76"/>
    </location>
</feature>
<dbReference type="Pfam" id="PF16316">
    <property type="entry name" value="DUF4956"/>
    <property type="match status" value="1"/>
</dbReference>
<evidence type="ECO:0000313" key="2">
    <source>
        <dbReference type="EMBL" id="SVB95042.1"/>
    </source>
</evidence>